<dbReference type="SUPFAM" id="SSF53706">
    <property type="entry name" value="Formate dehydrogenase/DMSO reductase, domains 1-3"/>
    <property type="match status" value="1"/>
</dbReference>
<dbReference type="InterPro" id="IPR050612">
    <property type="entry name" value="Prok_Mopterin_Oxidored"/>
</dbReference>
<dbReference type="PROSITE" id="PS51669">
    <property type="entry name" value="4FE4S_MOW_BIS_MGD"/>
    <property type="match status" value="1"/>
</dbReference>
<dbReference type="InterPro" id="IPR006963">
    <property type="entry name" value="Mopterin_OxRdtase_4Fe-4S_dom"/>
</dbReference>
<dbReference type="SMART" id="SM00926">
    <property type="entry name" value="Molybdop_Fe4S4"/>
    <property type="match status" value="1"/>
</dbReference>
<dbReference type="Gene3D" id="2.40.40.20">
    <property type="match status" value="1"/>
</dbReference>
<dbReference type="PANTHER" id="PTHR43742:SF6">
    <property type="entry name" value="OXIDOREDUCTASE YYAE-RELATED"/>
    <property type="match status" value="1"/>
</dbReference>
<dbReference type="Pfam" id="PF01568">
    <property type="entry name" value="Molydop_binding"/>
    <property type="match status" value="1"/>
</dbReference>
<dbReference type="Gene3D" id="3.40.228.10">
    <property type="entry name" value="Dimethylsulfoxide Reductase, domain 2"/>
    <property type="match status" value="1"/>
</dbReference>
<dbReference type="RefSeq" id="WP_285368246.1">
    <property type="nucleotide sequence ID" value="NZ_JASSQD010000001.1"/>
</dbReference>
<dbReference type="Gene3D" id="2.20.25.90">
    <property type="entry name" value="ADC-like domains"/>
    <property type="match status" value="1"/>
</dbReference>
<keyword evidence="2" id="KW-0479">Metal-binding</keyword>
<dbReference type="Proteomes" id="UP001223547">
    <property type="component" value="Unassembled WGS sequence"/>
</dbReference>
<evidence type="ECO:0000256" key="4">
    <source>
        <dbReference type="ARBA" id="ARBA00023014"/>
    </source>
</evidence>
<keyword evidence="3" id="KW-0408">Iron</keyword>
<evidence type="ECO:0000256" key="1">
    <source>
        <dbReference type="ARBA" id="ARBA00010312"/>
    </source>
</evidence>
<proteinExistence type="inferred from homology"/>
<dbReference type="InterPro" id="IPR009010">
    <property type="entry name" value="Asp_de-COase-like_dom_sf"/>
</dbReference>
<evidence type="ECO:0000259" key="5">
    <source>
        <dbReference type="PROSITE" id="PS51669"/>
    </source>
</evidence>
<dbReference type="CDD" id="cd02762">
    <property type="entry name" value="MopB_1"/>
    <property type="match status" value="1"/>
</dbReference>
<keyword evidence="7" id="KW-1185">Reference proteome</keyword>
<sequence length="702" mass="77155">MSDTKTHYRTCNICEAMCGLEIKLQGEDILSIKGDKDDPFSQGHICPKAVALQDFYKDKDRLKTPLRKTADGWQEISWDEAFEEITTRFRDIQQAHGKNAVGTYLGNPNAHNFGNAVTFPGFFKALGSNNRYSSASADQLPHHVASNYMFGAGMLIPIPDIDHTDFMLIIGANPIVSNGSLMTAPGVGKRLKAIQQRGGKVVVIDPRRTETARKSDEHLFIRPETDALLLLAMAHTLFEEGRVRLGHLEHLIEGIDQLEEAVRPYPPERVADACGIEAATIRRLAREMADAPTAVCYSRMGASTQSFGGLCQWLTNVLNLLTGNFDKRGGAMFTQPAFDLVRSTKGKPSSYGRYESRVRKLPFYNGEFPVATLADEILTPGEGQIKAMMTIAGNPVLSSPDGARLGEAFGSLEFMVSVDIYLNETTRYADIILPATTGLEVPHFDVFFNSFAVRNTAKFSEPLFAKAPDQKHDWEILKELALRLTGREDDGLTPEMMLDAGLKHGAYGDQGMSLAKLRENPHGVDLGPLQPCLEQRLQTEDGRIHIAPQLHIDDLDRLETSGILSEGEDPTYPFSMISRRLARSHNTWTQNSHRLVKGKNPCTLQIHSADARKLGLEDGQAALVSSPVGRIELPVEIDDDMFEGVVSVPQGWGHNRKNTGMTVAESQPGVSMNDVTDSQRIDALTGNAAFNGTRVAVQAVDA</sequence>
<dbReference type="Pfam" id="PF04879">
    <property type="entry name" value="Molybdop_Fe4S4"/>
    <property type="match status" value="1"/>
</dbReference>
<accession>A0ABT7HD24</accession>
<name>A0ABT7HD24_9GAMM</name>
<dbReference type="EMBL" id="JASSQD010000001">
    <property type="protein sequence ID" value="MDK9558228.1"/>
    <property type="molecule type" value="Genomic_DNA"/>
</dbReference>
<dbReference type="Pfam" id="PF00384">
    <property type="entry name" value="Molybdopterin"/>
    <property type="match status" value="1"/>
</dbReference>
<evidence type="ECO:0000313" key="7">
    <source>
        <dbReference type="Proteomes" id="UP001223547"/>
    </source>
</evidence>
<comment type="similarity">
    <text evidence="1">Belongs to the prokaryotic molybdopterin-containing oxidoreductase family.</text>
</comment>
<dbReference type="PANTHER" id="PTHR43742">
    <property type="entry name" value="TRIMETHYLAMINE-N-OXIDE REDUCTASE"/>
    <property type="match status" value="1"/>
</dbReference>
<dbReference type="Gene3D" id="3.40.50.740">
    <property type="match status" value="1"/>
</dbReference>
<keyword evidence="4" id="KW-0411">Iron-sulfur</keyword>
<dbReference type="InterPro" id="IPR006656">
    <property type="entry name" value="Mopterin_OxRdtase"/>
</dbReference>
<reference evidence="6 7" key="1">
    <citation type="submission" date="2023-05" db="EMBL/GenBank/DDBJ databases">
        <title>Marinobacter albus sp. nov., a marine bacterium isolated from sand in a coastal intertidal zone of huludao.</title>
        <authorList>
            <person name="Deng T."/>
        </authorList>
    </citation>
    <scope>NUCLEOTIDE SEQUENCE [LARGE SCALE GENOMIC DNA]</scope>
    <source>
        <strain evidence="6 7">M216</strain>
    </source>
</reference>
<dbReference type="InterPro" id="IPR006657">
    <property type="entry name" value="MoPterin_dinucl-bd_dom"/>
</dbReference>
<gene>
    <name evidence="6" type="ORF">QQF73_11410</name>
</gene>
<organism evidence="6 7">
    <name type="scientific">Marinobacter albus</name>
    <dbReference type="NCBI Taxonomy" id="3030833"/>
    <lineage>
        <taxon>Bacteria</taxon>
        <taxon>Pseudomonadati</taxon>
        <taxon>Pseudomonadota</taxon>
        <taxon>Gammaproteobacteria</taxon>
        <taxon>Pseudomonadales</taxon>
        <taxon>Marinobacteraceae</taxon>
        <taxon>Marinobacter</taxon>
    </lineage>
</organism>
<protein>
    <submittedName>
        <fullName evidence="6">Molybdopterin-dependent oxidoreductase</fullName>
    </submittedName>
</protein>
<comment type="caution">
    <text evidence="6">The sequence shown here is derived from an EMBL/GenBank/DDBJ whole genome shotgun (WGS) entry which is preliminary data.</text>
</comment>
<evidence type="ECO:0000313" key="6">
    <source>
        <dbReference type="EMBL" id="MDK9558228.1"/>
    </source>
</evidence>
<feature type="domain" description="4Fe-4S Mo/W bis-MGD-type" evidence="5">
    <location>
        <begin position="4"/>
        <end position="60"/>
    </location>
</feature>
<evidence type="ECO:0000256" key="3">
    <source>
        <dbReference type="ARBA" id="ARBA00023004"/>
    </source>
</evidence>
<evidence type="ECO:0000256" key="2">
    <source>
        <dbReference type="ARBA" id="ARBA00022723"/>
    </source>
</evidence>
<dbReference type="SUPFAM" id="SSF50692">
    <property type="entry name" value="ADC-like"/>
    <property type="match status" value="1"/>
</dbReference>